<evidence type="ECO:0000313" key="2">
    <source>
        <dbReference type="EMBL" id="RJF75056.1"/>
    </source>
</evidence>
<dbReference type="Proteomes" id="UP000285523">
    <property type="component" value="Unassembled WGS sequence"/>
</dbReference>
<protein>
    <submittedName>
        <fullName evidence="2">Uncharacterized protein</fullName>
    </submittedName>
</protein>
<sequence>MSEATLILPNMRGGCATVDGKVHTLFQLSSRSSRKMARPDAASPAPTRDDSGAENAAQGRGE</sequence>
<evidence type="ECO:0000313" key="3">
    <source>
        <dbReference type="Proteomes" id="UP000285523"/>
    </source>
</evidence>
<dbReference type="OrthoDB" id="8141266at2"/>
<gene>
    <name evidence="2" type="ORF">D4Q52_10415</name>
</gene>
<dbReference type="RefSeq" id="WP_119856489.1">
    <property type="nucleotide sequence ID" value="NZ_QYYD01000009.1"/>
</dbReference>
<dbReference type="EMBL" id="QYYD01000009">
    <property type="protein sequence ID" value="RJF75056.1"/>
    <property type="molecule type" value="Genomic_DNA"/>
</dbReference>
<proteinExistence type="predicted"/>
<feature type="region of interest" description="Disordered" evidence="1">
    <location>
        <begin position="29"/>
        <end position="62"/>
    </location>
</feature>
<organism evidence="2 3">
    <name type="scientific">Rhodopseudomonas palustris</name>
    <dbReference type="NCBI Taxonomy" id="1076"/>
    <lineage>
        <taxon>Bacteria</taxon>
        <taxon>Pseudomonadati</taxon>
        <taxon>Pseudomonadota</taxon>
        <taxon>Alphaproteobacteria</taxon>
        <taxon>Hyphomicrobiales</taxon>
        <taxon>Nitrobacteraceae</taxon>
        <taxon>Rhodopseudomonas</taxon>
    </lineage>
</organism>
<name>A0A418VG82_RHOPL</name>
<reference evidence="2 3" key="1">
    <citation type="submission" date="2018-09" db="EMBL/GenBank/DDBJ databases">
        <title>Draft genome sequence of Rhodopseudomonas palustris 2.1.18.</title>
        <authorList>
            <person name="Robertson S.L."/>
            <person name="Meyer T.E."/>
            <person name="Kyndt J.A."/>
        </authorList>
    </citation>
    <scope>NUCLEOTIDE SEQUENCE [LARGE SCALE GENOMIC DNA]</scope>
    <source>
        <strain evidence="2 3">2.1.18</strain>
    </source>
</reference>
<dbReference type="AlphaFoldDB" id="A0A418VG82"/>
<accession>A0A418VG82</accession>
<evidence type="ECO:0000256" key="1">
    <source>
        <dbReference type="SAM" id="MobiDB-lite"/>
    </source>
</evidence>
<comment type="caution">
    <text evidence="2">The sequence shown here is derived from an EMBL/GenBank/DDBJ whole genome shotgun (WGS) entry which is preliminary data.</text>
</comment>